<feature type="transmembrane region" description="Helical" evidence="24">
    <location>
        <begin position="107"/>
        <end position="128"/>
    </location>
</feature>
<dbReference type="PROSITE" id="PS50846">
    <property type="entry name" value="HMA_2"/>
    <property type="match status" value="2"/>
</dbReference>
<evidence type="ECO:0000256" key="21">
    <source>
        <dbReference type="ARBA" id="ARBA00037427"/>
    </source>
</evidence>
<dbReference type="InterPro" id="IPR036412">
    <property type="entry name" value="HAD-like_sf"/>
</dbReference>
<dbReference type="InterPro" id="IPR017969">
    <property type="entry name" value="Heavy-metal-associated_CS"/>
</dbReference>
<evidence type="ECO:0000256" key="13">
    <source>
        <dbReference type="ARBA" id="ARBA00022842"/>
    </source>
</evidence>
<dbReference type="Pfam" id="PF00122">
    <property type="entry name" value="E1-E2_ATPase"/>
    <property type="match status" value="1"/>
</dbReference>
<dbReference type="SFLD" id="SFLDS00003">
    <property type="entry name" value="Haloacid_Dehalogenase"/>
    <property type="match status" value="1"/>
</dbReference>
<evidence type="ECO:0000313" key="27">
    <source>
        <dbReference type="EMBL" id="HJD31178.1"/>
    </source>
</evidence>
<comment type="subcellular location">
    <subcellularLocation>
        <location evidence="1">Cell membrane</location>
        <topology evidence="1">Multi-pass membrane protein</topology>
    </subcellularLocation>
</comment>
<dbReference type="InterPro" id="IPR008250">
    <property type="entry name" value="ATPase_P-typ_transduc_dom_A_sf"/>
</dbReference>
<keyword evidence="16" id="KW-0186">Copper</keyword>
<dbReference type="Gene3D" id="3.40.1110.10">
    <property type="entry name" value="Calcium-transporting ATPase, cytoplasmic domain N"/>
    <property type="match status" value="1"/>
</dbReference>
<dbReference type="SFLD" id="SFLDG00002">
    <property type="entry name" value="C1.7:_P-type_atpase_like"/>
    <property type="match status" value="1"/>
</dbReference>
<keyword evidence="14" id="KW-1278">Translocase</keyword>
<dbReference type="PRINTS" id="PR00119">
    <property type="entry name" value="CATATPASE"/>
</dbReference>
<dbReference type="GO" id="GO:0140581">
    <property type="term" value="F:P-type monovalent copper transporter activity"/>
    <property type="evidence" value="ECO:0007669"/>
    <property type="project" value="UniProtKB-EC"/>
</dbReference>
<keyword evidence="15 24" id="KW-1133">Transmembrane helix</keyword>
<dbReference type="CDD" id="cd00371">
    <property type="entry name" value="HMA"/>
    <property type="match status" value="2"/>
</dbReference>
<dbReference type="SUPFAM" id="SSF55008">
    <property type="entry name" value="HMA, heavy metal-associated domain"/>
    <property type="match status" value="2"/>
</dbReference>
<comment type="caution">
    <text evidence="27">The sequence shown here is derived from an EMBL/GenBank/DDBJ whole genome shotgun (WGS) entry which is preliminary data.</text>
</comment>
<sequence>MKTEKYNVTGMTCAACQANVTRCVSKLSGVSEVNVSLLSNNMTVTYDENAVTEGDICQAVSRIGYGASPVEQDHAQKDAKGKSGFGKEWQDRQDRTLQNQKAMKTRLISSILILVPLMYIAMGHMMGLPVPGIFMGEENALISALTQLFLTIPVLFINRRFFQVGFKALINRAPNMDSLVAVGSSAAFLYGIFAIYRMSWGFGHNDRELVHHYAHQLYFESAAMILTLVTVGKYLEARSKSKTSDALGKLVDLAPKTAVVVKNGEEVTIPAEQVMAGDIVVIRPGMSIPVDGVITEGNGFLDQSAITGESIPVEKGEGDTIISATINKNGSFRFRASRVGDDTTLAQIIRLVDEAGNTKAPIARLADKVSGVFVPTVIAIAILTAIVWLIAGAGFEFALSCAISVLVISCPCALGLATPVAIMVGTGKAAEYGILIKSAESLENLHSIDTIVLDKTGTITSGHPSVTDVIVLDDRFAEKQFLALAAAAEAGSEHPLAQAVVEKARAEGLRIPAAKDFTAVSGRGIRAEVNGRIWHAGNPAYMEEVLAISQMPEYARIQAEMDRLAGQGKTPLLFSCTENADDASGSAGSRIAGIIAVADTVRPSSAAAIKAFREMGVHVVMLTGDNRLTASAIQKQLGIEEAISDVLPTQKEEKIRALQEKGHKIAMVGDGINDAPALTRADIGIAIGAGTDIAIDSADVVLMKDSLYDVVTAIRLSRSVIRNIRMNLFWAFFYNILGIPVAAGALFPAFGLRLSPMIGSAAMSLSSVCVVTNALRLRFFKADADPAAQDAAHGAAQDTTHDATQELPNTPEQPGPPASHINTQNGCSVQPDLKGEKEMTKVISVDGMMCAHCQAHVQKALAAVDGVSAVDVSLENKEATVTLSGDVPDQVLMDAVTEAGYTPVGCRMA</sequence>
<dbReference type="SUPFAM" id="SSF81653">
    <property type="entry name" value="Calcium ATPase, transduction domain A"/>
    <property type="match status" value="1"/>
</dbReference>
<dbReference type="InterPro" id="IPR018303">
    <property type="entry name" value="ATPase_P-typ_P_site"/>
</dbReference>
<keyword evidence="7 24" id="KW-0812">Transmembrane</keyword>
<dbReference type="Gene3D" id="3.40.50.1000">
    <property type="entry name" value="HAD superfamily/HAD-like"/>
    <property type="match status" value="1"/>
</dbReference>
<feature type="transmembrane region" description="Helical" evidence="24">
    <location>
        <begin position="397"/>
        <end position="422"/>
    </location>
</feature>
<dbReference type="Pfam" id="PF00702">
    <property type="entry name" value="Hydrolase"/>
    <property type="match status" value="1"/>
</dbReference>
<dbReference type="PROSITE" id="PS01047">
    <property type="entry name" value="HMA_1"/>
    <property type="match status" value="2"/>
</dbReference>
<keyword evidence="11" id="KW-0187">Copper transport</keyword>
<evidence type="ECO:0000256" key="24">
    <source>
        <dbReference type="RuleBase" id="RU362081"/>
    </source>
</evidence>
<evidence type="ECO:0000256" key="10">
    <source>
        <dbReference type="ARBA" id="ARBA00022741"/>
    </source>
</evidence>
<dbReference type="InterPro" id="IPR027256">
    <property type="entry name" value="P-typ_ATPase_IB"/>
</dbReference>
<dbReference type="InterPro" id="IPR036163">
    <property type="entry name" value="HMA_dom_sf"/>
</dbReference>
<evidence type="ECO:0000256" key="9">
    <source>
        <dbReference type="ARBA" id="ARBA00022737"/>
    </source>
</evidence>
<dbReference type="InterPro" id="IPR001757">
    <property type="entry name" value="P_typ_ATPase"/>
</dbReference>
<feature type="domain" description="HMA" evidence="26">
    <location>
        <begin position="839"/>
        <end position="904"/>
    </location>
</feature>
<feature type="transmembrane region" description="Helical" evidence="24">
    <location>
        <begin position="216"/>
        <end position="235"/>
    </location>
</feature>
<dbReference type="SUPFAM" id="SSF56784">
    <property type="entry name" value="HAD-like"/>
    <property type="match status" value="1"/>
</dbReference>
<evidence type="ECO:0000256" key="18">
    <source>
        <dbReference type="ARBA" id="ARBA00023136"/>
    </source>
</evidence>
<evidence type="ECO:0000256" key="1">
    <source>
        <dbReference type="ARBA" id="ARBA00004651"/>
    </source>
</evidence>
<dbReference type="PROSITE" id="PS00154">
    <property type="entry name" value="ATPASE_E1_E2"/>
    <property type="match status" value="1"/>
</dbReference>
<dbReference type="PANTHER" id="PTHR43520:SF8">
    <property type="entry name" value="P-TYPE CU(+) TRANSPORTER"/>
    <property type="match status" value="1"/>
</dbReference>
<feature type="transmembrane region" description="Helical" evidence="24">
    <location>
        <begin position="140"/>
        <end position="157"/>
    </location>
</feature>
<evidence type="ECO:0000256" key="17">
    <source>
        <dbReference type="ARBA" id="ARBA00023065"/>
    </source>
</evidence>
<dbReference type="NCBIfam" id="TIGR01494">
    <property type="entry name" value="ATPase_P-type"/>
    <property type="match status" value="2"/>
</dbReference>
<dbReference type="NCBIfam" id="TIGR01511">
    <property type="entry name" value="ATPase-IB1_Cu"/>
    <property type="match status" value="1"/>
</dbReference>
<dbReference type="NCBIfam" id="TIGR00003">
    <property type="entry name" value="copper ion binding protein"/>
    <property type="match status" value="2"/>
</dbReference>
<dbReference type="NCBIfam" id="TIGR01525">
    <property type="entry name" value="ATPase-IB_hvy"/>
    <property type="match status" value="1"/>
</dbReference>
<evidence type="ECO:0000256" key="6">
    <source>
        <dbReference type="ARBA" id="ARBA00022475"/>
    </source>
</evidence>
<dbReference type="FunFam" id="2.70.150.10:FF:000020">
    <property type="entry name" value="Copper-exporting P-type ATPase A"/>
    <property type="match status" value="1"/>
</dbReference>
<evidence type="ECO:0000256" key="8">
    <source>
        <dbReference type="ARBA" id="ARBA00022723"/>
    </source>
</evidence>
<evidence type="ECO:0000256" key="15">
    <source>
        <dbReference type="ARBA" id="ARBA00022989"/>
    </source>
</evidence>
<dbReference type="FunFam" id="3.30.70.100:FF:000001">
    <property type="entry name" value="ATPase copper transporting beta"/>
    <property type="match status" value="1"/>
</dbReference>
<keyword evidence="6 24" id="KW-1003">Cell membrane</keyword>
<dbReference type="SUPFAM" id="SSF81665">
    <property type="entry name" value="Calcium ATPase, transmembrane domain M"/>
    <property type="match status" value="1"/>
</dbReference>
<accession>A0A9D2QWX4</accession>
<evidence type="ECO:0000256" key="23">
    <source>
        <dbReference type="ARBA" id="ARBA00069640"/>
    </source>
</evidence>
<dbReference type="InterPro" id="IPR044492">
    <property type="entry name" value="P_typ_ATPase_HD_dom"/>
</dbReference>
<organism evidence="27 28">
    <name type="scientific">Candidatus Eisenbergiella stercorigallinarum</name>
    <dbReference type="NCBI Taxonomy" id="2838557"/>
    <lineage>
        <taxon>Bacteria</taxon>
        <taxon>Bacillati</taxon>
        <taxon>Bacillota</taxon>
        <taxon>Clostridia</taxon>
        <taxon>Lachnospirales</taxon>
        <taxon>Lachnospiraceae</taxon>
        <taxon>Eisenbergiella</taxon>
    </lineage>
</organism>
<keyword evidence="9" id="KW-0677">Repeat</keyword>
<feature type="transmembrane region" description="Helical" evidence="24">
    <location>
        <begin position="178"/>
        <end position="196"/>
    </location>
</feature>
<comment type="similarity">
    <text evidence="2 24">Belongs to the cation transport ATPase (P-type) (TC 3.A.3) family. Type IB subfamily.</text>
</comment>
<dbReference type="GO" id="GO:0005507">
    <property type="term" value="F:copper ion binding"/>
    <property type="evidence" value="ECO:0007669"/>
    <property type="project" value="InterPro"/>
</dbReference>
<evidence type="ECO:0000256" key="7">
    <source>
        <dbReference type="ARBA" id="ARBA00022692"/>
    </source>
</evidence>
<dbReference type="GO" id="GO:0005524">
    <property type="term" value="F:ATP binding"/>
    <property type="evidence" value="ECO:0007669"/>
    <property type="project" value="UniProtKB-UniRule"/>
</dbReference>
<dbReference type="Proteomes" id="UP000823851">
    <property type="component" value="Unassembled WGS sequence"/>
</dbReference>
<evidence type="ECO:0000259" key="26">
    <source>
        <dbReference type="PROSITE" id="PS50846"/>
    </source>
</evidence>
<name>A0A9D2QWX4_9FIRM</name>
<dbReference type="Pfam" id="PF00403">
    <property type="entry name" value="HMA"/>
    <property type="match status" value="2"/>
</dbReference>
<dbReference type="GO" id="GO:0016887">
    <property type="term" value="F:ATP hydrolysis activity"/>
    <property type="evidence" value="ECO:0007669"/>
    <property type="project" value="InterPro"/>
</dbReference>
<evidence type="ECO:0000256" key="22">
    <source>
        <dbReference type="ARBA" id="ARBA00049289"/>
    </source>
</evidence>
<evidence type="ECO:0000256" key="25">
    <source>
        <dbReference type="SAM" id="MobiDB-lite"/>
    </source>
</evidence>
<dbReference type="Gene3D" id="2.70.150.10">
    <property type="entry name" value="Calcium-transporting ATPase, cytoplasmic transduction domain A"/>
    <property type="match status" value="1"/>
</dbReference>
<proteinExistence type="inferred from homology"/>
<reference evidence="27" key="1">
    <citation type="journal article" date="2021" name="PeerJ">
        <title>Extensive microbial diversity within the chicken gut microbiome revealed by metagenomics and culture.</title>
        <authorList>
            <person name="Gilroy R."/>
            <person name="Ravi A."/>
            <person name="Getino M."/>
            <person name="Pursley I."/>
            <person name="Horton D.L."/>
            <person name="Alikhan N.F."/>
            <person name="Baker D."/>
            <person name="Gharbi K."/>
            <person name="Hall N."/>
            <person name="Watson M."/>
            <person name="Adriaenssens E.M."/>
            <person name="Foster-Nyarko E."/>
            <person name="Jarju S."/>
            <person name="Secka A."/>
            <person name="Antonio M."/>
            <person name="Oren A."/>
            <person name="Chaudhuri R.R."/>
            <person name="La Ragione R."/>
            <person name="Hildebrand F."/>
            <person name="Pallen M.J."/>
        </authorList>
    </citation>
    <scope>NUCLEOTIDE SEQUENCE</scope>
    <source>
        <strain evidence="27">ChiHjej8B7-25341</strain>
    </source>
</reference>
<evidence type="ECO:0000256" key="11">
    <source>
        <dbReference type="ARBA" id="ARBA00022796"/>
    </source>
</evidence>
<keyword evidence="18 24" id="KW-0472">Membrane</keyword>
<keyword evidence="12 24" id="KW-0067">ATP-binding</keyword>
<reference evidence="27" key="2">
    <citation type="submission" date="2021-04" db="EMBL/GenBank/DDBJ databases">
        <authorList>
            <person name="Gilroy R."/>
        </authorList>
    </citation>
    <scope>NUCLEOTIDE SEQUENCE</scope>
    <source>
        <strain evidence="27">ChiHjej8B7-25341</strain>
    </source>
</reference>
<evidence type="ECO:0000256" key="12">
    <source>
        <dbReference type="ARBA" id="ARBA00022840"/>
    </source>
</evidence>
<protein>
    <recommendedName>
        <fullName evidence="4">Copper-exporting P-type ATPase</fullName>
        <ecNumber evidence="3">7.2.2.8</ecNumber>
    </recommendedName>
    <alternativeName>
        <fullName evidence="19">Copper-exporting P-type ATPase A</fullName>
    </alternativeName>
    <alternativeName>
        <fullName evidence="20">Cu(+)-exporting ATPase</fullName>
    </alternativeName>
    <alternativeName>
        <fullName evidence="23">Probable copper-transporting ATPase SynA</fullName>
    </alternativeName>
</protein>
<evidence type="ECO:0000313" key="28">
    <source>
        <dbReference type="Proteomes" id="UP000823851"/>
    </source>
</evidence>
<comment type="function">
    <text evidence="21">Involved in copper transport.</text>
</comment>
<dbReference type="InterPro" id="IPR059000">
    <property type="entry name" value="ATPase_P-type_domA"/>
</dbReference>
<evidence type="ECO:0000256" key="19">
    <source>
        <dbReference type="ARBA" id="ARBA00029719"/>
    </source>
</evidence>
<evidence type="ECO:0000256" key="2">
    <source>
        <dbReference type="ARBA" id="ARBA00006024"/>
    </source>
</evidence>
<feature type="transmembrane region" description="Helical" evidence="24">
    <location>
        <begin position="728"/>
        <end position="751"/>
    </location>
</feature>
<feature type="region of interest" description="Disordered" evidence="25">
    <location>
        <begin position="790"/>
        <end position="831"/>
    </location>
</feature>
<dbReference type="PRINTS" id="PR00941">
    <property type="entry name" value="CDATPASE"/>
</dbReference>
<dbReference type="InterPro" id="IPR006121">
    <property type="entry name" value="HMA_dom"/>
</dbReference>
<gene>
    <name evidence="27" type="ORF">H9912_04460</name>
</gene>
<dbReference type="InterPro" id="IPR023298">
    <property type="entry name" value="ATPase_P-typ_TM_dom_sf"/>
</dbReference>
<evidence type="ECO:0000256" key="4">
    <source>
        <dbReference type="ARBA" id="ARBA00015102"/>
    </source>
</evidence>
<evidence type="ECO:0000256" key="16">
    <source>
        <dbReference type="ARBA" id="ARBA00023008"/>
    </source>
</evidence>
<dbReference type="EC" id="7.2.2.8" evidence="3"/>
<dbReference type="GO" id="GO:0005886">
    <property type="term" value="C:plasma membrane"/>
    <property type="evidence" value="ECO:0007669"/>
    <property type="project" value="UniProtKB-SubCell"/>
</dbReference>
<keyword evidence="13" id="KW-0460">Magnesium</keyword>
<dbReference type="PANTHER" id="PTHR43520">
    <property type="entry name" value="ATP7, ISOFORM B"/>
    <property type="match status" value="1"/>
</dbReference>
<dbReference type="CDD" id="cd02094">
    <property type="entry name" value="P-type_ATPase_Cu-like"/>
    <property type="match status" value="1"/>
</dbReference>
<dbReference type="SFLD" id="SFLDF00027">
    <property type="entry name" value="p-type_atpase"/>
    <property type="match status" value="1"/>
</dbReference>
<dbReference type="GO" id="GO:0055070">
    <property type="term" value="P:copper ion homeostasis"/>
    <property type="evidence" value="ECO:0007669"/>
    <property type="project" value="TreeGrafter"/>
</dbReference>
<keyword evidence="10 24" id="KW-0547">Nucleotide-binding</keyword>
<feature type="transmembrane region" description="Helical" evidence="24">
    <location>
        <begin position="369"/>
        <end position="391"/>
    </location>
</feature>
<dbReference type="AlphaFoldDB" id="A0A9D2QWX4"/>
<evidence type="ECO:0000256" key="3">
    <source>
        <dbReference type="ARBA" id="ARBA00012517"/>
    </source>
</evidence>
<evidence type="ECO:0000256" key="20">
    <source>
        <dbReference type="ARBA" id="ARBA00033239"/>
    </source>
</evidence>
<feature type="domain" description="HMA" evidence="26">
    <location>
        <begin position="2"/>
        <end position="68"/>
    </location>
</feature>
<dbReference type="EMBL" id="DWUW01000127">
    <property type="protein sequence ID" value="HJD31178.1"/>
    <property type="molecule type" value="Genomic_DNA"/>
</dbReference>
<dbReference type="Gene3D" id="3.30.70.100">
    <property type="match status" value="2"/>
</dbReference>
<dbReference type="InterPro" id="IPR023299">
    <property type="entry name" value="ATPase_P-typ_cyto_dom_N"/>
</dbReference>
<dbReference type="FunFam" id="3.40.50.1000:FF:000144">
    <property type="entry name" value="copper-transporting ATPase 1 isoform X2"/>
    <property type="match status" value="1"/>
</dbReference>
<keyword evidence="8 24" id="KW-0479">Metal-binding</keyword>
<evidence type="ECO:0000256" key="5">
    <source>
        <dbReference type="ARBA" id="ARBA00022448"/>
    </source>
</evidence>
<evidence type="ECO:0000256" key="14">
    <source>
        <dbReference type="ARBA" id="ARBA00022967"/>
    </source>
</evidence>
<keyword evidence="17" id="KW-0406">Ion transport</keyword>
<keyword evidence="5" id="KW-0813">Transport</keyword>
<dbReference type="InterPro" id="IPR006122">
    <property type="entry name" value="HMA_Cu_ion-bd"/>
</dbReference>
<comment type="catalytic activity">
    <reaction evidence="22">
        <text>Cu(+)(in) + ATP + H2O = Cu(+)(out) + ADP + phosphate + H(+)</text>
        <dbReference type="Rhea" id="RHEA:25792"/>
        <dbReference type="ChEBI" id="CHEBI:15377"/>
        <dbReference type="ChEBI" id="CHEBI:15378"/>
        <dbReference type="ChEBI" id="CHEBI:30616"/>
        <dbReference type="ChEBI" id="CHEBI:43474"/>
        <dbReference type="ChEBI" id="CHEBI:49552"/>
        <dbReference type="ChEBI" id="CHEBI:456216"/>
        <dbReference type="EC" id="7.2.2.8"/>
    </reaction>
</comment>
<dbReference type="InterPro" id="IPR023214">
    <property type="entry name" value="HAD_sf"/>
</dbReference>
<dbReference type="GO" id="GO:0043682">
    <property type="term" value="F:P-type divalent copper transporter activity"/>
    <property type="evidence" value="ECO:0007669"/>
    <property type="project" value="TreeGrafter"/>
</dbReference>